<proteinExistence type="predicted"/>
<keyword evidence="1" id="KW-0472">Membrane</keyword>
<dbReference type="AlphaFoldDB" id="A0A6A3NLQ6"/>
<reference evidence="2 5" key="1">
    <citation type="submission" date="2018-09" db="EMBL/GenBank/DDBJ databases">
        <title>Genomic investigation of the strawberry pathogen Phytophthora fragariae indicates pathogenicity is determined by transcriptional variation in three key races.</title>
        <authorList>
            <person name="Adams T.M."/>
            <person name="Armitage A.D."/>
            <person name="Sobczyk M.K."/>
            <person name="Bates H.J."/>
            <person name="Dunwell J.M."/>
            <person name="Nellist C.F."/>
            <person name="Harrison R.J."/>
        </authorList>
    </citation>
    <scope>NUCLEOTIDE SEQUENCE [LARGE SCALE GENOMIC DNA]</scope>
    <source>
        <strain evidence="2 5">SCRP324</strain>
        <strain evidence="3 4">SCRP333</strain>
    </source>
</reference>
<keyword evidence="1" id="KW-1133">Transmembrane helix</keyword>
<gene>
    <name evidence="2" type="ORF">PR002_g4104</name>
    <name evidence="3" type="ORF">PR003_g6637</name>
</gene>
<protein>
    <submittedName>
        <fullName evidence="2">Uncharacterized protein</fullName>
    </submittedName>
</protein>
<feature type="transmembrane region" description="Helical" evidence="1">
    <location>
        <begin position="21"/>
        <end position="41"/>
    </location>
</feature>
<comment type="caution">
    <text evidence="2">The sequence shown here is derived from an EMBL/GenBank/DDBJ whole genome shotgun (WGS) entry which is preliminary data.</text>
</comment>
<dbReference type="OrthoDB" id="271111at2759"/>
<evidence type="ECO:0000313" key="2">
    <source>
        <dbReference type="EMBL" id="KAE9042101.1"/>
    </source>
</evidence>
<evidence type="ECO:0000256" key="1">
    <source>
        <dbReference type="SAM" id="Phobius"/>
    </source>
</evidence>
<dbReference type="EMBL" id="QXFT01000298">
    <property type="protein sequence ID" value="KAE9348013.1"/>
    <property type="molecule type" value="Genomic_DNA"/>
</dbReference>
<evidence type="ECO:0000313" key="5">
    <source>
        <dbReference type="Proteomes" id="UP000435112"/>
    </source>
</evidence>
<accession>A0A6A3NLQ6</accession>
<keyword evidence="1" id="KW-0812">Transmembrane</keyword>
<dbReference type="Proteomes" id="UP000435112">
    <property type="component" value="Unassembled WGS sequence"/>
</dbReference>
<evidence type="ECO:0000313" key="3">
    <source>
        <dbReference type="EMBL" id="KAE9348013.1"/>
    </source>
</evidence>
<keyword evidence="4" id="KW-1185">Reference proteome</keyword>
<sequence length="160" mass="16918">MRAMRRLVCNSDPSTRAGALRALRYAISTGSLSALVLPVFVVCALDRVETPGGTCASVQGRTARHGDRYAADADGPCGLISMRHVALERLRERTLLNVEVVAEADGTKILVDQLLQAASIVDDGGHQSAASVRNVSTACLAAFRSGRFAQVIDALVTQVI</sequence>
<organism evidence="2 5">
    <name type="scientific">Phytophthora rubi</name>
    <dbReference type="NCBI Taxonomy" id="129364"/>
    <lineage>
        <taxon>Eukaryota</taxon>
        <taxon>Sar</taxon>
        <taxon>Stramenopiles</taxon>
        <taxon>Oomycota</taxon>
        <taxon>Peronosporomycetes</taxon>
        <taxon>Peronosporales</taxon>
        <taxon>Peronosporaceae</taxon>
        <taxon>Phytophthora</taxon>
    </lineage>
</organism>
<evidence type="ECO:0000313" key="4">
    <source>
        <dbReference type="Proteomes" id="UP000434957"/>
    </source>
</evidence>
<dbReference type="EMBL" id="QXFU01000155">
    <property type="protein sequence ID" value="KAE9042101.1"/>
    <property type="molecule type" value="Genomic_DNA"/>
</dbReference>
<name>A0A6A3NLQ6_9STRA</name>
<dbReference type="Proteomes" id="UP000434957">
    <property type="component" value="Unassembled WGS sequence"/>
</dbReference>